<evidence type="ECO:0000313" key="1">
    <source>
        <dbReference type="EMBL" id="VAW97531.1"/>
    </source>
</evidence>
<accession>A0A3B1A0H2</accession>
<dbReference type="AlphaFoldDB" id="A0A3B1A0H2"/>
<feature type="non-terminal residue" evidence="1">
    <location>
        <position position="30"/>
    </location>
</feature>
<organism evidence="1">
    <name type="scientific">hydrothermal vent metagenome</name>
    <dbReference type="NCBI Taxonomy" id="652676"/>
    <lineage>
        <taxon>unclassified sequences</taxon>
        <taxon>metagenomes</taxon>
        <taxon>ecological metagenomes</taxon>
    </lineage>
</organism>
<name>A0A3B1A0H2_9ZZZZ</name>
<proteinExistence type="predicted"/>
<gene>
    <name evidence="1" type="ORF">MNBD_GAMMA19-2316</name>
</gene>
<protein>
    <submittedName>
        <fullName evidence="1">Uncharacterized protein</fullName>
    </submittedName>
</protein>
<reference evidence="1" key="1">
    <citation type="submission" date="2018-06" db="EMBL/GenBank/DDBJ databases">
        <authorList>
            <person name="Zhirakovskaya E."/>
        </authorList>
    </citation>
    <scope>NUCLEOTIDE SEQUENCE</scope>
</reference>
<sequence>MEIEVPDDVAARIGFDETEMLEFLAVALYK</sequence>
<dbReference type="EMBL" id="UOFV01000116">
    <property type="protein sequence ID" value="VAW97531.1"/>
    <property type="molecule type" value="Genomic_DNA"/>
</dbReference>